<evidence type="ECO:0000313" key="2">
    <source>
        <dbReference type="EMBL" id="RZQ60326.1"/>
    </source>
</evidence>
<reference evidence="2 3" key="1">
    <citation type="submission" date="2019-02" db="EMBL/GenBank/DDBJ databases">
        <title>Draft genome sequence of Amycolatopsis sp. 8-3EHSu isolated from roots of Suaeda maritima.</title>
        <authorList>
            <person name="Duangmal K."/>
            <person name="Chantavorakit T."/>
        </authorList>
    </citation>
    <scope>NUCLEOTIDE SEQUENCE [LARGE SCALE GENOMIC DNA]</scope>
    <source>
        <strain evidence="2 3">8-3EHSu</strain>
    </source>
</reference>
<keyword evidence="3" id="KW-1185">Reference proteome</keyword>
<organism evidence="2 3">
    <name type="scientific">Amycolatopsis suaedae</name>
    <dbReference type="NCBI Taxonomy" id="2510978"/>
    <lineage>
        <taxon>Bacteria</taxon>
        <taxon>Bacillati</taxon>
        <taxon>Actinomycetota</taxon>
        <taxon>Actinomycetes</taxon>
        <taxon>Pseudonocardiales</taxon>
        <taxon>Pseudonocardiaceae</taxon>
        <taxon>Amycolatopsis</taxon>
    </lineage>
</organism>
<sequence length="398" mass="44844">MKQALRRSRSAFSQRFGVSGEQNYYAWLQERTGVKLNVRPEVLGWSSRGQASNCPIVNEILDRYKKYSPWQLHASLKEVFVGRVSFLSPNASAESSFGSAPYIAVSEGLYVALDQCLYLWENVGRLQAKVYARVANAKLAEDELRQYIENWATKRELPEFIARTIELKRFLVGGDPSFVARYKGRAELFELRREGVSDIDFEHRKRRIYMAEGFIIGHELAHILHGHVGAPVKKVARAYLADSVAANMDALHNAGELSNEWMQELQADLTGYNELLLASNWEQVRRIGEHPLGPDRSRLGLILFCVDGIAFTILAMYLVSALGAAPTSFSTHPHPDDRLAAIINVAGKQIEQIIDNTTELDHGPEGGGYFQRIRTALEQFQVTYSICKRTLENALNEL</sequence>
<keyword evidence="1" id="KW-0472">Membrane</keyword>
<keyword evidence="1" id="KW-1133">Transmembrane helix</keyword>
<evidence type="ECO:0000256" key="1">
    <source>
        <dbReference type="SAM" id="Phobius"/>
    </source>
</evidence>
<comment type="caution">
    <text evidence="2">The sequence shown here is derived from an EMBL/GenBank/DDBJ whole genome shotgun (WGS) entry which is preliminary data.</text>
</comment>
<gene>
    <name evidence="2" type="ORF">EWH70_28905</name>
</gene>
<dbReference type="Proteomes" id="UP000292003">
    <property type="component" value="Unassembled WGS sequence"/>
</dbReference>
<protein>
    <submittedName>
        <fullName evidence="2">Uncharacterized protein</fullName>
    </submittedName>
</protein>
<accession>A0A4Q7J1J0</accession>
<dbReference type="OrthoDB" id="9810445at2"/>
<feature type="transmembrane region" description="Helical" evidence="1">
    <location>
        <begin position="299"/>
        <end position="319"/>
    </location>
</feature>
<proteinExistence type="predicted"/>
<dbReference type="RefSeq" id="WP_130478714.1">
    <property type="nucleotide sequence ID" value="NZ_SFCC01000017.1"/>
</dbReference>
<keyword evidence="1" id="KW-0812">Transmembrane</keyword>
<evidence type="ECO:0000313" key="3">
    <source>
        <dbReference type="Proteomes" id="UP000292003"/>
    </source>
</evidence>
<dbReference type="EMBL" id="SFCC01000017">
    <property type="protein sequence ID" value="RZQ60326.1"/>
    <property type="molecule type" value="Genomic_DNA"/>
</dbReference>
<name>A0A4Q7J1J0_9PSEU</name>
<dbReference type="AlphaFoldDB" id="A0A4Q7J1J0"/>